<name>A0A0F9L2D7_9ZZZZ</name>
<evidence type="ECO:0000313" key="1">
    <source>
        <dbReference type="EMBL" id="KKM87978.1"/>
    </source>
</evidence>
<gene>
    <name evidence="1" type="ORF">LCGC14_1263390</name>
</gene>
<dbReference type="EMBL" id="LAZR01007022">
    <property type="protein sequence ID" value="KKM87978.1"/>
    <property type="molecule type" value="Genomic_DNA"/>
</dbReference>
<protein>
    <submittedName>
        <fullName evidence="1">Uncharacterized protein</fullName>
    </submittedName>
</protein>
<comment type="caution">
    <text evidence="1">The sequence shown here is derived from an EMBL/GenBank/DDBJ whole genome shotgun (WGS) entry which is preliminary data.</text>
</comment>
<accession>A0A0F9L2D7</accession>
<dbReference type="AlphaFoldDB" id="A0A0F9L2D7"/>
<proteinExistence type="predicted"/>
<sequence>MVDSKNVKPTSMIPFLIESTTKDGKGFPIDVISVQRNANNTLYIERSQFDVEKGRYLPTEYYILQKTTKIKIGNIVRKLNDIRRDVSDLI</sequence>
<reference evidence="1" key="1">
    <citation type="journal article" date="2015" name="Nature">
        <title>Complex archaea that bridge the gap between prokaryotes and eukaryotes.</title>
        <authorList>
            <person name="Spang A."/>
            <person name="Saw J.H."/>
            <person name="Jorgensen S.L."/>
            <person name="Zaremba-Niedzwiedzka K."/>
            <person name="Martijn J."/>
            <person name="Lind A.E."/>
            <person name="van Eijk R."/>
            <person name="Schleper C."/>
            <person name="Guy L."/>
            <person name="Ettema T.J."/>
        </authorList>
    </citation>
    <scope>NUCLEOTIDE SEQUENCE</scope>
</reference>
<organism evidence="1">
    <name type="scientific">marine sediment metagenome</name>
    <dbReference type="NCBI Taxonomy" id="412755"/>
    <lineage>
        <taxon>unclassified sequences</taxon>
        <taxon>metagenomes</taxon>
        <taxon>ecological metagenomes</taxon>
    </lineage>
</organism>